<keyword evidence="2" id="KW-1185">Reference proteome</keyword>
<sequence>TLKSQCNGQVAQCCSCHRFSNLCRCRLGVSFCIGVSKQVKSRTTPVIDSTKALPPQATFRGPYVNTGSRDIGPDYGTKPKT</sequence>
<reference evidence="1 2" key="1">
    <citation type="journal article" date="2020" name="IScience">
        <title>Genome Sequencing of the Endangered Kingdonia uniflora (Circaeasteraceae, Ranunculales) Reveals Potential Mechanisms of Evolutionary Specialization.</title>
        <authorList>
            <person name="Sun Y."/>
            <person name="Deng T."/>
            <person name="Zhang A."/>
            <person name="Moore M.J."/>
            <person name="Landis J.B."/>
            <person name="Lin N."/>
            <person name="Zhang H."/>
            <person name="Zhang X."/>
            <person name="Huang J."/>
            <person name="Zhang X."/>
            <person name="Sun H."/>
            <person name="Wang H."/>
        </authorList>
    </citation>
    <scope>NUCLEOTIDE SEQUENCE [LARGE SCALE GENOMIC DNA]</scope>
    <source>
        <strain evidence="1">TB1705</strain>
        <tissue evidence="1">Leaf</tissue>
    </source>
</reference>
<evidence type="ECO:0000313" key="2">
    <source>
        <dbReference type="Proteomes" id="UP000541444"/>
    </source>
</evidence>
<protein>
    <submittedName>
        <fullName evidence="1">Uncharacterized protein</fullName>
    </submittedName>
</protein>
<dbReference type="PANTHER" id="PTHR36070">
    <property type="entry name" value="OSJNBA0019G23.7 PROTEIN"/>
    <property type="match status" value="1"/>
</dbReference>
<evidence type="ECO:0000313" key="1">
    <source>
        <dbReference type="EMBL" id="KAF6134392.1"/>
    </source>
</evidence>
<dbReference type="Proteomes" id="UP000541444">
    <property type="component" value="Unassembled WGS sequence"/>
</dbReference>
<dbReference type="AlphaFoldDB" id="A0A7J7KVQ7"/>
<gene>
    <name evidence="1" type="ORF">GIB67_005784</name>
</gene>
<feature type="non-terminal residue" evidence="1">
    <location>
        <position position="1"/>
    </location>
</feature>
<accession>A0A7J7KVQ7</accession>
<dbReference type="PANTHER" id="PTHR36070:SF1">
    <property type="entry name" value="OS04G0165500 PROTEIN"/>
    <property type="match status" value="1"/>
</dbReference>
<dbReference type="OrthoDB" id="1911461at2759"/>
<dbReference type="EMBL" id="JACGCM010002866">
    <property type="protein sequence ID" value="KAF6134392.1"/>
    <property type="molecule type" value="Genomic_DNA"/>
</dbReference>
<organism evidence="1 2">
    <name type="scientific">Kingdonia uniflora</name>
    <dbReference type="NCBI Taxonomy" id="39325"/>
    <lineage>
        <taxon>Eukaryota</taxon>
        <taxon>Viridiplantae</taxon>
        <taxon>Streptophyta</taxon>
        <taxon>Embryophyta</taxon>
        <taxon>Tracheophyta</taxon>
        <taxon>Spermatophyta</taxon>
        <taxon>Magnoliopsida</taxon>
        <taxon>Ranunculales</taxon>
        <taxon>Circaeasteraceae</taxon>
        <taxon>Kingdonia</taxon>
    </lineage>
</organism>
<proteinExistence type="predicted"/>
<name>A0A7J7KVQ7_9MAGN</name>
<comment type="caution">
    <text evidence="1">The sequence shown here is derived from an EMBL/GenBank/DDBJ whole genome shotgun (WGS) entry which is preliminary data.</text>
</comment>